<dbReference type="InterPro" id="IPR013549">
    <property type="entry name" value="DUF1731"/>
</dbReference>
<dbReference type="Proteomes" id="UP000298264">
    <property type="component" value="Unassembled WGS sequence"/>
</dbReference>
<dbReference type="Pfam" id="PF08338">
    <property type="entry name" value="DUF1731"/>
    <property type="match status" value="1"/>
</dbReference>
<dbReference type="InterPro" id="IPR036291">
    <property type="entry name" value="NAD(P)-bd_dom_sf"/>
</dbReference>
<proteinExistence type="inferred from homology"/>
<protein>
    <submittedName>
        <fullName evidence="4">TIGR01777 family protein</fullName>
    </submittedName>
</protein>
<evidence type="ECO:0000259" key="3">
    <source>
        <dbReference type="Pfam" id="PF08338"/>
    </source>
</evidence>
<dbReference type="SUPFAM" id="SSF51735">
    <property type="entry name" value="NAD(P)-binding Rossmann-fold domains"/>
    <property type="match status" value="1"/>
</dbReference>
<reference evidence="4" key="1">
    <citation type="journal article" date="2019" name="PLoS Negl. Trop. Dis.">
        <title>Revisiting the worldwide diversity of Leptospira species in the environment.</title>
        <authorList>
            <person name="Vincent A.T."/>
            <person name="Schiettekatte O."/>
            <person name="Bourhy P."/>
            <person name="Veyrier F.J."/>
            <person name="Picardeau M."/>
        </authorList>
    </citation>
    <scope>NUCLEOTIDE SEQUENCE [LARGE SCALE GENOMIC DNA]</scope>
    <source>
        <strain evidence="4">201400974</strain>
    </source>
</reference>
<name>A0A4R9LLD7_9LEPT</name>
<dbReference type="InterPro" id="IPR001509">
    <property type="entry name" value="Epimerase_deHydtase"/>
</dbReference>
<comment type="similarity">
    <text evidence="1">Belongs to the NAD(P)-dependent epimerase/dehydratase family. SDR39U1 subfamily.</text>
</comment>
<dbReference type="CDD" id="cd05242">
    <property type="entry name" value="SDR_a8"/>
    <property type="match status" value="1"/>
</dbReference>
<keyword evidence="5" id="KW-1185">Reference proteome</keyword>
<dbReference type="PANTHER" id="PTHR11092:SF0">
    <property type="entry name" value="EPIMERASE FAMILY PROTEIN SDR39U1"/>
    <property type="match status" value="1"/>
</dbReference>
<dbReference type="Pfam" id="PF01370">
    <property type="entry name" value="Epimerase"/>
    <property type="match status" value="1"/>
</dbReference>
<dbReference type="OrthoDB" id="9801773at2"/>
<dbReference type="NCBIfam" id="TIGR01777">
    <property type="entry name" value="yfcH"/>
    <property type="match status" value="1"/>
</dbReference>
<comment type="caution">
    <text evidence="4">The sequence shown here is derived from an EMBL/GenBank/DDBJ whole genome shotgun (WGS) entry which is preliminary data.</text>
</comment>
<feature type="domain" description="DUF1731" evidence="3">
    <location>
        <begin position="254"/>
        <end position="297"/>
    </location>
</feature>
<evidence type="ECO:0000256" key="1">
    <source>
        <dbReference type="ARBA" id="ARBA00009353"/>
    </source>
</evidence>
<dbReference type="InterPro" id="IPR010099">
    <property type="entry name" value="SDR39U1"/>
</dbReference>
<sequence length="304" mass="33714">MKIGIIGGTGLVGMEFIPYAIKRGHTFRIFTRKKEIPSDLKQLGEIDFVTTTLPTSAQLEGMDAIINLVGEPIAGVRWTDERKTLIRTSRVEFTKGLAARIRDCKRPPSVYMQASAVGYYGMSETEHEPYDENTKPGDDFLASICVDWENQSNPIKDTGIRTVVIRTGIVLSPKGGALEKMIPPFKMGVGGPIASGKQGMSWIHIADLVSAMLFLLGKQSSSGSYNVVSPSPCKNAYFAEELAKVLFRPALMRVPAFAIQMLYGEGAQVITQGQYVYPKRLLEEGYEFQYQYLRDSLINLIKKN</sequence>
<evidence type="ECO:0000259" key="2">
    <source>
        <dbReference type="Pfam" id="PF01370"/>
    </source>
</evidence>
<feature type="domain" description="NAD-dependent epimerase/dehydratase" evidence="2">
    <location>
        <begin position="5"/>
        <end position="227"/>
    </location>
</feature>
<evidence type="ECO:0000313" key="4">
    <source>
        <dbReference type="EMBL" id="TGN06964.1"/>
    </source>
</evidence>
<dbReference type="EMBL" id="RQHV01000062">
    <property type="protein sequence ID" value="TGN06964.1"/>
    <property type="molecule type" value="Genomic_DNA"/>
</dbReference>
<dbReference type="PANTHER" id="PTHR11092">
    <property type="entry name" value="SUGAR NUCLEOTIDE EPIMERASE RELATED"/>
    <property type="match status" value="1"/>
</dbReference>
<dbReference type="AlphaFoldDB" id="A0A4R9LLD7"/>
<dbReference type="RefSeq" id="WP_135765688.1">
    <property type="nucleotide sequence ID" value="NZ_RQHV01000062.1"/>
</dbReference>
<gene>
    <name evidence="4" type="ORF">EHS11_17695</name>
</gene>
<organism evidence="4 5">
    <name type="scientific">Leptospira ilyithenensis</name>
    <dbReference type="NCBI Taxonomy" id="2484901"/>
    <lineage>
        <taxon>Bacteria</taxon>
        <taxon>Pseudomonadati</taxon>
        <taxon>Spirochaetota</taxon>
        <taxon>Spirochaetia</taxon>
        <taxon>Leptospirales</taxon>
        <taxon>Leptospiraceae</taxon>
        <taxon>Leptospira</taxon>
    </lineage>
</organism>
<evidence type="ECO:0000313" key="5">
    <source>
        <dbReference type="Proteomes" id="UP000298264"/>
    </source>
</evidence>
<accession>A0A4R9LLD7</accession>
<dbReference type="Gene3D" id="3.40.50.720">
    <property type="entry name" value="NAD(P)-binding Rossmann-like Domain"/>
    <property type="match status" value="1"/>
</dbReference>